<reference evidence="1 2" key="1">
    <citation type="submission" date="2017-09" db="EMBL/GenBank/DDBJ databases">
        <title>Whole genomes of Flavobacteriaceae.</title>
        <authorList>
            <person name="Stine C."/>
            <person name="Li C."/>
            <person name="Tadesse D."/>
        </authorList>
    </citation>
    <scope>NUCLEOTIDE SEQUENCE [LARGE SCALE GENOMIC DNA]</scope>
    <source>
        <strain evidence="1 2">ATCC 35036</strain>
    </source>
</reference>
<dbReference type="Proteomes" id="UP000220828">
    <property type="component" value="Unassembled WGS sequence"/>
</dbReference>
<gene>
    <name evidence="1" type="ORF">B0A77_02420</name>
</gene>
<organism evidence="1 2">
    <name type="scientific">Flavobacterium branchiophilum</name>
    <dbReference type="NCBI Taxonomy" id="55197"/>
    <lineage>
        <taxon>Bacteria</taxon>
        <taxon>Pseudomonadati</taxon>
        <taxon>Bacteroidota</taxon>
        <taxon>Flavobacteriia</taxon>
        <taxon>Flavobacteriales</taxon>
        <taxon>Flavobacteriaceae</taxon>
        <taxon>Flavobacterium</taxon>
    </lineage>
</organism>
<evidence type="ECO:0000313" key="2">
    <source>
        <dbReference type="Proteomes" id="UP000220828"/>
    </source>
</evidence>
<dbReference type="RefSeq" id="WP_097553435.1">
    <property type="nucleotide sequence ID" value="NZ_PCMW01000014.1"/>
</dbReference>
<proteinExistence type="predicted"/>
<dbReference type="InterPro" id="IPR032483">
    <property type="entry name" value="DUF5053"/>
</dbReference>
<sequence>MKVAEKPTAKAQLDDIILDVSWADISKTYFGKSSSWIYNKLNGRDGNGAHGEFNEQETENLRNALFELSDRIRKCAEKLV</sequence>
<protein>
    <submittedName>
        <fullName evidence="1">DUF5053 domain-containing protein</fullName>
    </submittedName>
</protein>
<dbReference type="Pfam" id="PF16476">
    <property type="entry name" value="DUF5053"/>
    <property type="match status" value="1"/>
</dbReference>
<name>A0A2H3KFY8_9FLAO</name>
<comment type="caution">
    <text evidence="1">The sequence shown here is derived from an EMBL/GenBank/DDBJ whole genome shotgun (WGS) entry which is preliminary data.</text>
</comment>
<dbReference type="OrthoDB" id="1072895at2"/>
<accession>A0A2H3KFY8</accession>
<dbReference type="EMBL" id="PCMW01000014">
    <property type="protein sequence ID" value="PDS26490.1"/>
    <property type="molecule type" value="Genomic_DNA"/>
</dbReference>
<evidence type="ECO:0000313" key="1">
    <source>
        <dbReference type="EMBL" id="PDS26490.1"/>
    </source>
</evidence>
<dbReference type="AlphaFoldDB" id="A0A2H3KFY8"/>